<keyword evidence="1" id="KW-1133">Transmembrane helix</keyword>
<proteinExistence type="predicted"/>
<evidence type="ECO:0000256" key="1">
    <source>
        <dbReference type="SAM" id="Phobius"/>
    </source>
</evidence>
<gene>
    <name evidence="2" type="ORF">EIZ62_21655</name>
</gene>
<reference evidence="2 3" key="1">
    <citation type="submission" date="2018-12" db="EMBL/GenBank/DDBJ databases">
        <title>Complete genome sequence of Streptomyces ficellus NRRL8067, the producer of ficellomycin, feldamycin and nojirimycin.</title>
        <authorList>
            <person name="Zhang H."/>
            <person name="Yue R."/>
            <person name="Liu Y."/>
            <person name="Li M."/>
            <person name="Mu H."/>
            <person name="Zhang J."/>
        </authorList>
    </citation>
    <scope>NUCLEOTIDE SEQUENCE [LARGE SCALE GENOMIC DNA]</scope>
    <source>
        <strain evidence="2 3">NRRL 8067</strain>
    </source>
</reference>
<keyword evidence="1" id="KW-0472">Membrane</keyword>
<protein>
    <submittedName>
        <fullName evidence="2">Uncharacterized protein</fullName>
    </submittedName>
</protein>
<dbReference type="RefSeq" id="WP_156694267.1">
    <property type="nucleotide sequence ID" value="NZ_CP034279.1"/>
</dbReference>
<sequence>MITDPAAFPAPSRPAARVRVRATIAAVAFLPACAVVGFLTLFSERASGCVLEGGDQCVGVPGAFWLHSALAAGLLWCVALFTPDRGGRSRAVRLAAYRVQLGCEAFALFAILSHA</sequence>
<organism evidence="2 3">
    <name type="scientific">Streptomyces ficellus</name>
    <dbReference type="NCBI Taxonomy" id="1977088"/>
    <lineage>
        <taxon>Bacteria</taxon>
        <taxon>Bacillati</taxon>
        <taxon>Actinomycetota</taxon>
        <taxon>Actinomycetes</taxon>
        <taxon>Kitasatosporales</taxon>
        <taxon>Streptomycetaceae</taxon>
        <taxon>Streptomyces</taxon>
    </lineage>
</organism>
<keyword evidence="3" id="KW-1185">Reference proteome</keyword>
<dbReference type="KEGG" id="sfic:EIZ62_21655"/>
<keyword evidence="1" id="KW-0812">Transmembrane</keyword>
<name>A0A6I6FBX3_9ACTN</name>
<evidence type="ECO:0000313" key="3">
    <source>
        <dbReference type="Proteomes" id="UP000422572"/>
    </source>
</evidence>
<evidence type="ECO:0000313" key="2">
    <source>
        <dbReference type="EMBL" id="QGV80551.1"/>
    </source>
</evidence>
<feature type="transmembrane region" description="Helical" evidence="1">
    <location>
        <begin position="62"/>
        <end position="82"/>
    </location>
</feature>
<accession>A0A6I6FBX3</accession>
<feature type="transmembrane region" description="Helical" evidence="1">
    <location>
        <begin position="22"/>
        <end position="42"/>
    </location>
</feature>
<dbReference type="AlphaFoldDB" id="A0A6I6FBX3"/>
<dbReference type="EMBL" id="CP034279">
    <property type="protein sequence ID" value="QGV80551.1"/>
    <property type="molecule type" value="Genomic_DNA"/>
</dbReference>
<dbReference type="Proteomes" id="UP000422572">
    <property type="component" value="Chromosome"/>
</dbReference>
<feature type="transmembrane region" description="Helical" evidence="1">
    <location>
        <begin position="94"/>
        <end position="112"/>
    </location>
</feature>
<dbReference type="OrthoDB" id="4277162at2"/>